<protein>
    <submittedName>
        <fullName evidence="1">Uncharacterized protein</fullName>
    </submittedName>
</protein>
<reference evidence="2" key="1">
    <citation type="journal article" date="2022" name="Mol. Ecol. Resour.">
        <title>The genomes of chicory, endive, great burdock and yacon provide insights into Asteraceae palaeo-polyploidization history and plant inulin production.</title>
        <authorList>
            <person name="Fan W."/>
            <person name="Wang S."/>
            <person name="Wang H."/>
            <person name="Wang A."/>
            <person name="Jiang F."/>
            <person name="Liu H."/>
            <person name="Zhao H."/>
            <person name="Xu D."/>
            <person name="Zhang Y."/>
        </authorList>
    </citation>
    <scope>NUCLEOTIDE SEQUENCE [LARGE SCALE GENOMIC DNA]</scope>
    <source>
        <strain evidence="2">cv. Yunnan</strain>
    </source>
</reference>
<organism evidence="1 2">
    <name type="scientific">Smallanthus sonchifolius</name>
    <dbReference type="NCBI Taxonomy" id="185202"/>
    <lineage>
        <taxon>Eukaryota</taxon>
        <taxon>Viridiplantae</taxon>
        <taxon>Streptophyta</taxon>
        <taxon>Embryophyta</taxon>
        <taxon>Tracheophyta</taxon>
        <taxon>Spermatophyta</taxon>
        <taxon>Magnoliopsida</taxon>
        <taxon>eudicotyledons</taxon>
        <taxon>Gunneridae</taxon>
        <taxon>Pentapetalae</taxon>
        <taxon>asterids</taxon>
        <taxon>campanulids</taxon>
        <taxon>Asterales</taxon>
        <taxon>Asteraceae</taxon>
        <taxon>Asteroideae</taxon>
        <taxon>Heliantheae alliance</taxon>
        <taxon>Millerieae</taxon>
        <taxon>Smallanthus</taxon>
    </lineage>
</organism>
<dbReference type="EMBL" id="CM042018">
    <property type="protein sequence ID" value="KAI3826266.1"/>
    <property type="molecule type" value="Genomic_DNA"/>
</dbReference>
<evidence type="ECO:0000313" key="2">
    <source>
        <dbReference type="Proteomes" id="UP001056120"/>
    </source>
</evidence>
<gene>
    <name evidence="1" type="ORF">L1987_00311</name>
</gene>
<evidence type="ECO:0000313" key="1">
    <source>
        <dbReference type="EMBL" id="KAI3826266.1"/>
    </source>
</evidence>
<proteinExistence type="predicted"/>
<reference evidence="1 2" key="2">
    <citation type="journal article" date="2022" name="Mol. Ecol. Resour.">
        <title>The genomes of chicory, endive, great burdock and yacon provide insights into Asteraceae paleo-polyploidization history and plant inulin production.</title>
        <authorList>
            <person name="Fan W."/>
            <person name="Wang S."/>
            <person name="Wang H."/>
            <person name="Wang A."/>
            <person name="Jiang F."/>
            <person name="Liu H."/>
            <person name="Zhao H."/>
            <person name="Xu D."/>
            <person name="Zhang Y."/>
        </authorList>
    </citation>
    <scope>NUCLEOTIDE SEQUENCE [LARGE SCALE GENOMIC DNA]</scope>
    <source>
        <strain evidence="2">cv. Yunnan</strain>
        <tissue evidence="1">Leaves</tissue>
    </source>
</reference>
<comment type="caution">
    <text evidence="1">The sequence shown here is derived from an EMBL/GenBank/DDBJ whole genome shotgun (WGS) entry which is preliminary data.</text>
</comment>
<name>A0ACB9K1W5_9ASTR</name>
<sequence>MADGDDRAGNRKRKSPSDVDNFEFKESDDGEIKDTIDEVKWKIEGPGVDLQQNGSWGQWYPFRPPNQQQINPQSLAKETNAEIH</sequence>
<keyword evidence="2" id="KW-1185">Reference proteome</keyword>
<accession>A0ACB9K1W5</accession>
<dbReference type="Proteomes" id="UP001056120">
    <property type="component" value="Linkage Group LG01"/>
</dbReference>